<gene>
    <name evidence="2" type="ORF">SAMN05216275_101423</name>
</gene>
<keyword evidence="3" id="KW-1185">Reference proteome</keyword>
<proteinExistence type="predicted"/>
<dbReference type="SUPFAM" id="SSF48452">
    <property type="entry name" value="TPR-like"/>
    <property type="match status" value="1"/>
</dbReference>
<dbReference type="InterPro" id="IPR027417">
    <property type="entry name" value="P-loop_NTPase"/>
</dbReference>
<sequence length="649" mass="70512">MRADVFVGRQTELAEVSALLSRARHVTLTGTAGVGKTCLALRLARTLEDEFPGGVHVVDLSDAPADLTSLAGTLADVIGVDRRPGVPVLEALVNGLVPRRSLIVLDTCDRVVGTAGILAGLLLRSVEELRILVTSRQRLGLPGEHLYQVDGLRPDDAVELLAVLADRRLDGVEPAEICGRLDNLPLAIELAAAGPDPATTDVFAAAADTRRHSSMRAAYGWSHELCSPQERLLWARASIFAGTFDLEAAKDVCAADGLGADEVLDTLLGLLDKSVLTREEGECGVRYRMPGTVREFGAGWLDLLGETGEMRRRHRDHFLALSARAELGWQCQQLEWYRRLVLECANVRQAIEYCYSRPEEHRKGLDLVGNLWFLWACCGMHAPGDNFLQQGLDLDPTPSPERIKALWVHAWVSIQRGDLVRAERTLAECVAEDSQGYATAYVSQFQAHLAVLRGDVGEALRLIRNARVRHRSTGNVFPGFLPTYTVVATAMILAGNHGQAVSVLQEGRDLCDSCGDQWTLIRLDLLLALAEHLLGNTAEAVVATHDSLRGARLFGDTFSMLEALEVSAVIAEAGVDDALAALLLGAAYAAWTRAEVPPSRSPMLTSLLRTAKLRLRGRMGRAEFERLIGLGASTSLETAVEHALRETFS</sequence>
<organism evidence="2 3">
    <name type="scientific">Streptosporangium canum</name>
    <dbReference type="NCBI Taxonomy" id="324952"/>
    <lineage>
        <taxon>Bacteria</taxon>
        <taxon>Bacillati</taxon>
        <taxon>Actinomycetota</taxon>
        <taxon>Actinomycetes</taxon>
        <taxon>Streptosporangiales</taxon>
        <taxon>Streptosporangiaceae</taxon>
        <taxon>Streptosporangium</taxon>
    </lineage>
</organism>
<name>A0A1I3FXG8_9ACTN</name>
<dbReference type="InterPro" id="IPR058852">
    <property type="entry name" value="HTH_77"/>
</dbReference>
<accession>A0A1I3FXG8</accession>
<dbReference type="PANTHER" id="PTHR47691:SF3">
    <property type="entry name" value="HTH-TYPE TRANSCRIPTIONAL REGULATOR RV0890C-RELATED"/>
    <property type="match status" value="1"/>
</dbReference>
<protein>
    <submittedName>
        <fullName evidence="2">Predicted ATPase</fullName>
    </submittedName>
</protein>
<dbReference type="PANTHER" id="PTHR47691">
    <property type="entry name" value="REGULATOR-RELATED"/>
    <property type="match status" value="1"/>
</dbReference>
<dbReference type="Gene3D" id="1.25.40.10">
    <property type="entry name" value="Tetratricopeptide repeat domain"/>
    <property type="match status" value="1"/>
</dbReference>
<evidence type="ECO:0000313" key="3">
    <source>
        <dbReference type="Proteomes" id="UP000199111"/>
    </source>
</evidence>
<dbReference type="Pfam" id="PF25872">
    <property type="entry name" value="HTH_77"/>
    <property type="match status" value="1"/>
</dbReference>
<dbReference type="SUPFAM" id="SSF52540">
    <property type="entry name" value="P-loop containing nucleoside triphosphate hydrolases"/>
    <property type="match status" value="1"/>
</dbReference>
<evidence type="ECO:0000259" key="1">
    <source>
        <dbReference type="Pfam" id="PF25872"/>
    </source>
</evidence>
<reference evidence="3" key="1">
    <citation type="submission" date="2016-10" db="EMBL/GenBank/DDBJ databases">
        <authorList>
            <person name="Varghese N."/>
            <person name="Submissions S."/>
        </authorList>
    </citation>
    <scope>NUCLEOTIDE SEQUENCE [LARGE SCALE GENOMIC DNA]</scope>
    <source>
        <strain evidence="3">CGMCC 4.2126</strain>
    </source>
</reference>
<feature type="domain" description="Winged helix-turn-helix" evidence="1">
    <location>
        <begin position="228"/>
        <end position="297"/>
    </location>
</feature>
<dbReference type="InterPro" id="IPR011990">
    <property type="entry name" value="TPR-like_helical_dom_sf"/>
</dbReference>
<dbReference type="GeneID" id="96296305"/>
<dbReference type="RefSeq" id="WP_093885301.1">
    <property type="nucleotide sequence ID" value="NZ_FOQY01000001.1"/>
</dbReference>
<dbReference type="Proteomes" id="UP000199111">
    <property type="component" value="Unassembled WGS sequence"/>
</dbReference>
<evidence type="ECO:0000313" key="2">
    <source>
        <dbReference type="EMBL" id="SFI15930.1"/>
    </source>
</evidence>
<dbReference type="AlphaFoldDB" id="A0A1I3FXG8"/>
<dbReference type="EMBL" id="FOQY01000001">
    <property type="protein sequence ID" value="SFI15930.1"/>
    <property type="molecule type" value="Genomic_DNA"/>
</dbReference>
<dbReference type="Gene3D" id="3.40.50.300">
    <property type="entry name" value="P-loop containing nucleotide triphosphate hydrolases"/>
    <property type="match status" value="1"/>
</dbReference>